<dbReference type="PROSITE" id="PS51257">
    <property type="entry name" value="PROKAR_LIPOPROTEIN"/>
    <property type="match status" value="1"/>
</dbReference>
<reference evidence="3 4" key="1">
    <citation type="submission" date="2016-10" db="EMBL/GenBank/DDBJ databases">
        <authorList>
            <person name="de Groot N.N."/>
        </authorList>
    </citation>
    <scope>NUCLEOTIDE SEQUENCE [LARGE SCALE GENOMIC DNA]</scope>
    <source>
        <strain evidence="3 4">CGMCC 1.10449</strain>
    </source>
</reference>
<dbReference type="RefSeq" id="WP_092493655.1">
    <property type="nucleotide sequence ID" value="NZ_FNKD01000003.1"/>
</dbReference>
<dbReference type="EMBL" id="FNKD01000003">
    <property type="protein sequence ID" value="SDQ87792.1"/>
    <property type="molecule type" value="Genomic_DNA"/>
</dbReference>
<dbReference type="AlphaFoldDB" id="A0A1H1EGC5"/>
<dbReference type="STRING" id="553311.SAMN05216231_2877"/>
<organism evidence="3 4">
    <name type="scientific">Virgibacillus salinus</name>
    <dbReference type="NCBI Taxonomy" id="553311"/>
    <lineage>
        <taxon>Bacteria</taxon>
        <taxon>Bacillati</taxon>
        <taxon>Bacillota</taxon>
        <taxon>Bacilli</taxon>
        <taxon>Bacillales</taxon>
        <taxon>Bacillaceae</taxon>
        <taxon>Virgibacillus</taxon>
    </lineage>
</organism>
<proteinExistence type="predicted"/>
<dbReference type="Proteomes" id="UP000199444">
    <property type="component" value="Unassembled WGS sequence"/>
</dbReference>
<feature type="signal peptide" evidence="2">
    <location>
        <begin position="1"/>
        <end position="19"/>
    </location>
</feature>
<feature type="compositionally biased region" description="Acidic residues" evidence="1">
    <location>
        <begin position="32"/>
        <end position="41"/>
    </location>
</feature>
<accession>A0A1H1EGC5</accession>
<gene>
    <name evidence="3" type="ORF">SAMN05216231_2877</name>
</gene>
<name>A0A1H1EGC5_9BACI</name>
<protein>
    <recommendedName>
        <fullName evidence="5">Immunoglobulin-like domain of spore germination</fullName>
    </recommendedName>
</protein>
<evidence type="ECO:0000313" key="3">
    <source>
        <dbReference type="EMBL" id="SDQ87792.1"/>
    </source>
</evidence>
<sequence>MKKFIITLLCAFALVAACSSEEGTSSESANENSEEENDSESNGEKSAETEGSAAVQFRNVEMNIQESTIRVSGEAKAMDNTFFYKFEQGDSVIVKETAVDLEKNDQGWGSFQLELELTQKVREAQVMPVITLYDKKEDGTMVNKNYLPVDLRNLQNQ</sequence>
<evidence type="ECO:0000256" key="1">
    <source>
        <dbReference type="SAM" id="MobiDB-lite"/>
    </source>
</evidence>
<evidence type="ECO:0000256" key="2">
    <source>
        <dbReference type="SAM" id="SignalP"/>
    </source>
</evidence>
<feature type="chain" id="PRO_5039273646" description="Immunoglobulin-like domain of spore germination" evidence="2">
    <location>
        <begin position="20"/>
        <end position="157"/>
    </location>
</feature>
<keyword evidence="2" id="KW-0732">Signal</keyword>
<feature type="compositionally biased region" description="Low complexity" evidence="1">
    <location>
        <begin position="22"/>
        <end position="31"/>
    </location>
</feature>
<evidence type="ECO:0000313" key="4">
    <source>
        <dbReference type="Proteomes" id="UP000199444"/>
    </source>
</evidence>
<evidence type="ECO:0008006" key="5">
    <source>
        <dbReference type="Google" id="ProtNLM"/>
    </source>
</evidence>
<keyword evidence="4" id="KW-1185">Reference proteome</keyword>
<feature type="region of interest" description="Disordered" evidence="1">
    <location>
        <begin position="22"/>
        <end position="52"/>
    </location>
</feature>